<reference evidence="14" key="2">
    <citation type="submission" date="2025-04" db="UniProtKB">
        <authorList>
            <consortium name="RefSeq"/>
        </authorList>
    </citation>
    <scope>IDENTIFICATION</scope>
</reference>
<dbReference type="GO" id="GO:0006612">
    <property type="term" value="P:protein targeting to membrane"/>
    <property type="evidence" value="ECO:0007669"/>
    <property type="project" value="TreeGrafter"/>
</dbReference>
<evidence type="ECO:0000256" key="5">
    <source>
        <dbReference type="ARBA" id="ARBA00023034"/>
    </source>
</evidence>
<dbReference type="EC" id="2.3.1.225" evidence="10"/>
<keyword evidence="5" id="KW-0333">Golgi apparatus</keyword>
<name>A0A6P4FB72_DRORH</name>
<keyword evidence="9 10" id="KW-0012">Acyltransferase</keyword>
<comment type="domain">
    <text evidence="10">The DHHC domain is required for palmitoyltransferase activity.</text>
</comment>
<comment type="catalytic activity">
    <reaction evidence="10">
        <text>L-cysteinyl-[protein] + hexadecanoyl-CoA = S-hexadecanoyl-L-cysteinyl-[protein] + CoA</text>
        <dbReference type="Rhea" id="RHEA:36683"/>
        <dbReference type="Rhea" id="RHEA-COMP:10131"/>
        <dbReference type="Rhea" id="RHEA-COMP:11032"/>
        <dbReference type="ChEBI" id="CHEBI:29950"/>
        <dbReference type="ChEBI" id="CHEBI:57287"/>
        <dbReference type="ChEBI" id="CHEBI:57379"/>
        <dbReference type="ChEBI" id="CHEBI:74151"/>
        <dbReference type="EC" id="2.3.1.225"/>
    </reaction>
</comment>
<feature type="transmembrane region" description="Helical" evidence="10">
    <location>
        <begin position="396"/>
        <end position="420"/>
    </location>
</feature>
<gene>
    <name evidence="14" type="primary">LOC108050489</name>
    <name evidence="12" type="synonym">108050489</name>
</gene>
<feature type="transmembrane region" description="Helical" evidence="10">
    <location>
        <begin position="185"/>
        <end position="204"/>
    </location>
</feature>
<evidence type="ECO:0000256" key="9">
    <source>
        <dbReference type="ARBA" id="ARBA00023315"/>
    </source>
</evidence>
<dbReference type="EnsemblMetazoa" id="XM_017132196.2">
    <property type="protein sequence ID" value="XP_016987685.1"/>
    <property type="gene ID" value="LOC108050489"/>
</dbReference>
<organism evidence="14">
    <name type="scientific">Drosophila rhopaloa</name>
    <name type="common">Fruit fly</name>
    <dbReference type="NCBI Taxonomy" id="1041015"/>
    <lineage>
        <taxon>Eukaryota</taxon>
        <taxon>Metazoa</taxon>
        <taxon>Ecdysozoa</taxon>
        <taxon>Arthropoda</taxon>
        <taxon>Hexapoda</taxon>
        <taxon>Insecta</taxon>
        <taxon>Pterygota</taxon>
        <taxon>Neoptera</taxon>
        <taxon>Endopterygota</taxon>
        <taxon>Diptera</taxon>
        <taxon>Brachycera</taxon>
        <taxon>Muscomorpha</taxon>
        <taxon>Ephydroidea</taxon>
        <taxon>Drosophilidae</taxon>
        <taxon>Drosophila</taxon>
        <taxon>Sophophora</taxon>
    </lineage>
</organism>
<keyword evidence="4 10" id="KW-1133">Transmembrane helix</keyword>
<keyword evidence="2 10" id="KW-0808">Transferase</keyword>
<evidence type="ECO:0000256" key="8">
    <source>
        <dbReference type="ARBA" id="ARBA00023288"/>
    </source>
</evidence>
<evidence type="ECO:0000256" key="3">
    <source>
        <dbReference type="ARBA" id="ARBA00022692"/>
    </source>
</evidence>
<feature type="transmembrane region" description="Helical" evidence="10">
    <location>
        <begin position="216"/>
        <end position="235"/>
    </location>
</feature>
<dbReference type="CTD" id="33516"/>
<evidence type="ECO:0000256" key="6">
    <source>
        <dbReference type="ARBA" id="ARBA00023136"/>
    </source>
</evidence>
<evidence type="ECO:0000313" key="14">
    <source>
        <dbReference type="RefSeq" id="XP_016987685.1"/>
    </source>
</evidence>
<evidence type="ECO:0000256" key="4">
    <source>
        <dbReference type="ARBA" id="ARBA00022989"/>
    </source>
</evidence>
<dbReference type="PROSITE" id="PS50216">
    <property type="entry name" value="DHHC"/>
    <property type="match status" value="1"/>
</dbReference>
<dbReference type="GO" id="GO:0005783">
    <property type="term" value="C:endoplasmic reticulum"/>
    <property type="evidence" value="ECO:0007669"/>
    <property type="project" value="TreeGrafter"/>
</dbReference>
<reference evidence="12" key="3">
    <citation type="submission" date="2025-05" db="UniProtKB">
        <authorList>
            <consortium name="EnsemblMetazoa"/>
        </authorList>
    </citation>
    <scope>IDENTIFICATION</scope>
</reference>
<comment type="subcellular location">
    <subcellularLocation>
        <location evidence="1">Golgi apparatus</location>
        <location evidence="1">trans-Golgi network membrane</location>
        <topology evidence="1">Multi-pass membrane protein</topology>
    </subcellularLocation>
</comment>
<evidence type="ECO:0000313" key="13">
    <source>
        <dbReference type="Proteomes" id="UP001652680"/>
    </source>
</evidence>
<feature type="transmembrane region" description="Helical" evidence="10">
    <location>
        <begin position="345"/>
        <end position="376"/>
    </location>
</feature>
<keyword evidence="6 10" id="KW-0472">Membrane</keyword>
<keyword evidence="3 10" id="KW-0812">Transmembrane</keyword>
<protein>
    <recommendedName>
        <fullName evidence="10">Palmitoyltransferase</fullName>
        <ecNumber evidence="10">2.3.1.225</ecNumber>
    </recommendedName>
</protein>
<dbReference type="PANTHER" id="PTHR22883">
    <property type="entry name" value="ZINC FINGER DHHC DOMAIN CONTAINING PROTEIN"/>
    <property type="match status" value="1"/>
</dbReference>
<dbReference type="Pfam" id="PF01529">
    <property type="entry name" value="DHHC"/>
    <property type="match status" value="1"/>
</dbReference>
<sequence length="457" mass="51519">MLVTDIGGSRKRSNNEWNAMESVGVVRKRQIRWRSFCPNDLYGSYKSKKTARRSEDVEAKSEENSTLCCCEYVGEKSQKRSHILGCCCNCVDFDLVCTRLVTCRAIDRRNIDGMLIAFQDRLRLPWRGGAKRISPAAVAPAFIVPLMLGLATLNSKTAVVLMLTLVGFTIWGVQLAKKTATRTNFFLSWLVFSVLYMIIIFEFQVPLLELAPEENYALMFFSCAALYCLYSTKVLSPLNLVSAQYGTTPKDELPGIAEASSSEEQAEAQITLQMDSVLSLEDDDEVVDMDTAERSGLMHGQPNICEICRKVTPRRAYHCLICGTCVKRRDHHSYWLNCCIGERNYVWYIVGLALSEIALLLGANLTLTSICHPFMVVRPLGYPVLLPDDCSEVFEGFELGISFVVACYALLISAYVAFILTRQAYLWWKGSTLHEYKRASNAAGRNRIWSNWRAILK</sequence>
<reference evidence="13" key="1">
    <citation type="journal article" date="2021" name="Elife">
        <title>Highly contiguous assemblies of 101 drosophilid genomes.</title>
        <authorList>
            <person name="Kim B.Y."/>
            <person name="Wang J.R."/>
            <person name="Miller D.E."/>
            <person name="Barmina O."/>
            <person name="Delaney E."/>
            <person name="Thompson A."/>
            <person name="Comeault A.A."/>
            <person name="Peede D."/>
            <person name="D'Agostino E.R."/>
            <person name="Pelaez J."/>
            <person name="Aguilar J.M."/>
            <person name="Haji D."/>
            <person name="Matsunaga T."/>
            <person name="Armstrong E.E."/>
            <person name="Zych M."/>
            <person name="Ogawa Y."/>
            <person name="Stamenkovic-Radak M."/>
            <person name="Jelic M."/>
            <person name="Veselinovic M.S."/>
            <person name="Tanaskovic M."/>
            <person name="Eric P."/>
            <person name="Gao J.J."/>
            <person name="Katoh T.K."/>
            <person name="Toda M.J."/>
            <person name="Watabe H."/>
            <person name="Watada M."/>
            <person name="Davis J.S."/>
            <person name="Moyle L.C."/>
            <person name="Manoli G."/>
            <person name="Bertolini E."/>
            <person name="Kostal V."/>
            <person name="Hawley R.S."/>
            <person name="Takahashi A."/>
            <person name="Jones C.D."/>
            <person name="Price D.K."/>
            <person name="Whiteman N."/>
            <person name="Kopp A."/>
            <person name="Matute D.R."/>
            <person name="Petrov D.A."/>
        </authorList>
    </citation>
    <scope>NUCLEOTIDE SEQUENCE [LARGE SCALE GENOMIC DNA]</scope>
</reference>
<evidence type="ECO:0000256" key="7">
    <source>
        <dbReference type="ARBA" id="ARBA00023139"/>
    </source>
</evidence>
<dbReference type="OrthoDB" id="430659at2759"/>
<dbReference type="InterPro" id="IPR001594">
    <property type="entry name" value="Palmitoyltrfase_DHHC"/>
</dbReference>
<evidence type="ECO:0000256" key="2">
    <source>
        <dbReference type="ARBA" id="ARBA00022679"/>
    </source>
</evidence>
<dbReference type="PANTHER" id="PTHR22883:SF475">
    <property type="entry name" value="PALMITOYLTRANSFERASE ZDHHC23"/>
    <property type="match status" value="1"/>
</dbReference>
<accession>A0A6P4FB72</accession>
<evidence type="ECO:0000313" key="12">
    <source>
        <dbReference type="EnsemblMetazoa" id="XP_016987685.1"/>
    </source>
</evidence>
<feature type="transmembrane region" description="Helical" evidence="10">
    <location>
        <begin position="157"/>
        <end position="173"/>
    </location>
</feature>
<feature type="domain" description="Palmitoyltransferase DHHC" evidence="11">
    <location>
        <begin position="300"/>
        <end position="437"/>
    </location>
</feature>
<evidence type="ECO:0000256" key="10">
    <source>
        <dbReference type="RuleBase" id="RU079119"/>
    </source>
</evidence>
<keyword evidence="7" id="KW-0564">Palmitate</keyword>
<proteinExistence type="inferred from homology"/>
<dbReference type="AlphaFoldDB" id="A0A6P4FB72"/>
<keyword evidence="8" id="KW-0449">Lipoprotein</keyword>
<keyword evidence="13" id="KW-1185">Reference proteome</keyword>
<evidence type="ECO:0000259" key="11">
    <source>
        <dbReference type="Pfam" id="PF01529"/>
    </source>
</evidence>
<dbReference type="InterPro" id="IPR039859">
    <property type="entry name" value="PFA4/ZDH16/20/ERF2-like"/>
</dbReference>
<evidence type="ECO:0000256" key="1">
    <source>
        <dbReference type="ARBA" id="ARBA00004166"/>
    </source>
</evidence>
<comment type="similarity">
    <text evidence="10">Belongs to the DHHC palmitoyltransferase family.</text>
</comment>
<dbReference type="GeneID" id="108050489"/>
<dbReference type="GO" id="GO:0019706">
    <property type="term" value="F:protein-cysteine S-palmitoyltransferase activity"/>
    <property type="evidence" value="ECO:0007669"/>
    <property type="project" value="UniProtKB-EC"/>
</dbReference>
<dbReference type="RefSeq" id="XP_016987685.1">
    <property type="nucleotide sequence ID" value="XM_017132196.1"/>
</dbReference>
<dbReference type="GO" id="GO:0005794">
    <property type="term" value="C:Golgi apparatus"/>
    <property type="evidence" value="ECO:0007669"/>
    <property type="project" value="UniProtKB-SubCell"/>
</dbReference>
<dbReference type="Proteomes" id="UP001652680">
    <property type="component" value="Unassembled WGS sequence"/>
</dbReference>